<accession>A0A7T3V4S2</accession>
<dbReference type="InterPro" id="IPR015422">
    <property type="entry name" value="PyrdxlP-dep_Trfase_small"/>
</dbReference>
<organism evidence="5 6">
    <name type="scientific">Treponema peruense</name>
    <dbReference type="NCBI Taxonomy" id="2787628"/>
    <lineage>
        <taxon>Bacteria</taxon>
        <taxon>Pseudomonadati</taxon>
        <taxon>Spirochaetota</taxon>
        <taxon>Spirochaetia</taxon>
        <taxon>Spirochaetales</taxon>
        <taxon>Treponemataceae</taxon>
        <taxon>Treponema</taxon>
    </lineage>
</organism>
<evidence type="ECO:0000256" key="1">
    <source>
        <dbReference type="ARBA" id="ARBA00037999"/>
    </source>
</evidence>
<dbReference type="EMBL" id="CP064936">
    <property type="protein sequence ID" value="QQA00160.1"/>
    <property type="molecule type" value="Genomic_DNA"/>
</dbReference>
<gene>
    <name evidence="5" type="ORF">IWA51_07675</name>
</gene>
<proteinExistence type="inferred from homology"/>
<dbReference type="KEGG" id="tper:IWA51_07675"/>
<evidence type="ECO:0000313" key="6">
    <source>
        <dbReference type="Proteomes" id="UP000595224"/>
    </source>
</evidence>
<protein>
    <submittedName>
        <fullName evidence="5">DegT/DnrJ/EryC1/StrS aminotransferase family protein</fullName>
    </submittedName>
</protein>
<keyword evidence="3 4" id="KW-0663">Pyridoxal phosphate</keyword>
<name>A0A7T3V4S2_9SPIR</name>
<comment type="similarity">
    <text evidence="1 4">Belongs to the DegT/DnrJ/EryC1 family.</text>
</comment>
<keyword evidence="6" id="KW-1185">Reference proteome</keyword>
<dbReference type="CDD" id="cd00616">
    <property type="entry name" value="AHBA_syn"/>
    <property type="match status" value="1"/>
</dbReference>
<dbReference type="GO" id="GO:0008483">
    <property type="term" value="F:transaminase activity"/>
    <property type="evidence" value="ECO:0007669"/>
    <property type="project" value="UniProtKB-KW"/>
</dbReference>
<sequence length="391" mass="44177">MEENTNIPFFKASINEQDEQAVLSVLRSGWLTTGKECLAFEKEFAAKVKTQYALAVNSNTSGMILAMEACGVAPGTAVITTPYTFVSTAACARHLGADVLFADIEKDTYSIDPDSIEKIFAQNPQKKIVAIVPVHIGGNVCNMERIMRIAKEHKVRVIEDCAHSFPSRTKLGYAGSIGDCGIFSFYATKTITTAEGGMVTTNDEQLCKRMTQMRLHGMDRTTWDRYTSPRASWEYDIIAPGYKFNMPDILAALGRTQLSRADEFDTKRKQHAAFYNRAFADTDFVELPPDSEGNSWHLYLMRLNNEKLDCDRNTFAKELQQAGIGISVHFIPLFQFTYWKNLYKDFTAENYPNAMKAYSRTITLPLWPDMTQQMLERVVQCVKETGERHHA</sequence>
<keyword evidence="5" id="KW-0808">Transferase</keyword>
<dbReference type="PIRSF" id="PIRSF000390">
    <property type="entry name" value="PLP_StrS"/>
    <property type="match status" value="1"/>
</dbReference>
<dbReference type="Gene3D" id="3.40.640.10">
    <property type="entry name" value="Type I PLP-dependent aspartate aminotransferase-like (Major domain)"/>
    <property type="match status" value="1"/>
</dbReference>
<dbReference type="PANTHER" id="PTHR30244:SF34">
    <property type="entry name" value="DTDP-4-AMINO-4,6-DIDEOXYGALACTOSE TRANSAMINASE"/>
    <property type="match status" value="1"/>
</dbReference>
<dbReference type="SUPFAM" id="SSF53383">
    <property type="entry name" value="PLP-dependent transferases"/>
    <property type="match status" value="1"/>
</dbReference>
<dbReference type="PANTHER" id="PTHR30244">
    <property type="entry name" value="TRANSAMINASE"/>
    <property type="match status" value="1"/>
</dbReference>
<dbReference type="InterPro" id="IPR000653">
    <property type="entry name" value="DegT/StrS_aminotransferase"/>
</dbReference>
<dbReference type="InterPro" id="IPR015421">
    <property type="entry name" value="PyrdxlP-dep_Trfase_major"/>
</dbReference>
<feature type="active site" description="Proton acceptor" evidence="2">
    <location>
        <position position="189"/>
    </location>
</feature>
<dbReference type="GO" id="GO:0030170">
    <property type="term" value="F:pyridoxal phosphate binding"/>
    <property type="evidence" value="ECO:0007669"/>
    <property type="project" value="TreeGrafter"/>
</dbReference>
<evidence type="ECO:0000313" key="5">
    <source>
        <dbReference type="EMBL" id="QQA00160.1"/>
    </source>
</evidence>
<dbReference type="AlphaFoldDB" id="A0A7T3V4S2"/>
<evidence type="ECO:0000256" key="4">
    <source>
        <dbReference type="RuleBase" id="RU004508"/>
    </source>
</evidence>
<dbReference type="Pfam" id="PF01041">
    <property type="entry name" value="DegT_DnrJ_EryC1"/>
    <property type="match status" value="1"/>
</dbReference>
<dbReference type="InterPro" id="IPR015424">
    <property type="entry name" value="PyrdxlP-dep_Trfase"/>
</dbReference>
<dbReference type="GO" id="GO:0000271">
    <property type="term" value="P:polysaccharide biosynthetic process"/>
    <property type="evidence" value="ECO:0007669"/>
    <property type="project" value="TreeGrafter"/>
</dbReference>
<dbReference type="RefSeq" id="WP_177528883.1">
    <property type="nucleotide sequence ID" value="NZ_CBCSHE010000001.1"/>
</dbReference>
<keyword evidence="5" id="KW-0032">Aminotransferase</keyword>
<dbReference type="Gene3D" id="3.90.1150.10">
    <property type="entry name" value="Aspartate Aminotransferase, domain 1"/>
    <property type="match status" value="1"/>
</dbReference>
<evidence type="ECO:0000256" key="3">
    <source>
        <dbReference type="PIRSR" id="PIRSR000390-2"/>
    </source>
</evidence>
<evidence type="ECO:0000256" key="2">
    <source>
        <dbReference type="PIRSR" id="PIRSR000390-1"/>
    </source>
</evidence>
<dbReference type="Proteomes" id="UP000595224">
    <property type="component" value="Chromosome"/>
</dbReference>
<feature type="modified residue" description="N6-(pyridoxal phosphate)lysine" evidence="3">
    <location>
        <position position="189"/>
    </location>
</feature>
<reference evidence="5 6" key="1">
    <citation type="submission" date="2020-11" db="EMBL/GenBank/DDBJ databases">
        <title>Treponema Peruensis nv. sp., first commensal Treponema isolated from human feces.</title>
        <authorList>
            <person name="Belkhou C."/>
            <person name="Raes J."/>
        </authorList>
    </citation>
    <scope>NUCLEOTIDE SEQUENCE [LARGE SCALE GENOMIC DNA]</scope>
    <source>
        <strain evidence="5 6">RCC2812</strain>
    </source>
</reference>